<comment type="caution">
    <text evidence="2">The sequence shown here is derived from an EMBL/GenBank/DDBJ whole genome shotgun (WGS) entry which is preliminary data.</text>
</comment>
<dbReference type="Proteomes" id="UP000005017">
    <property type="component" value="Unassembled WGS sequence"/>
</dbReference>
<dbReference type="InterPro" id="IPR016181">
    <property type="entry name" value="Acyl_CoA_acyltransferase"/>
</dbReference>
<dbReference type="RefSeq" id="WP_006626328.1">
    <property type="nucleotide sequence ID" value="NZ_ADFR01000001.1"/>
</dbReference>
<proteinExistence type="predicted"/>
<protein>
    <submittedName>
        <fullName evidence="2">Acetyltransferase, GNAT family</fullName>
    </submittedName>
</protein>
<gene>
    <name evidence="2" type="ORF">HMPREF9013_1411</name>
</gene>
<keyword evidence="3" id="KW-1185">Reference proteome</keyword>
<evidence type="ECO:0000313" key="2">
    <source>
        <dbReference type="EMBL" id="EFC06466.1"/>
    </source>
</evidence>
<dbReference type="EMBL" id="ADFR01000001">
    <property type="protein sequence ID" value="EFC06466.1"/>
    <property type="molecule type" value="Genomic_DNA"/>
</dbReference>
<dbReference type="GO" id="GO:0016747">
    <property type="term" value="F:acyltransferase activity, transferring groups other than amino-acyl groups"/>
    <property type="evidence" value="ECO:0007669"/>
    <property type="project" value="InterPro"/>
</dbReference>
<reference evidence="3" key="1">
    <citation type="submission" date="2009-12" db="EMBL/GenBank/DDBJ databases">
        <title>Sequence of Clostridiales genomosp. BVAB3 str. UPII9-5.</title>
        <authorList>
            <person name="Madupu R."/>
            <person name="Durkin A.S."/>
            <person name="Torralba M."/>
            <person name="Methe B."/>
            <person name="Sutton G.G."/>
            <person name="Strausberg R.L."/>
            <person name="Nelson K.E."/>
        </authorList>
    </citation>
    <scope>NUCLEOTIDE SEQUENCE [LARGE SCALE GENOMIC DNA]</scope>
    <source>
        <strain evidence="3">W1219</strain>
    </source>
</reference>
<feature type="domain" description="N-acetyltransferase" evidence="1">
    <location>
        <begin position="1"/>
        <end position="150"/>
    </location>
</feature>
<dbReference type="Gene3D" id="3.40.630.30">
    <property type="match status" value="1"/>
</dbReference>
<keyword evidence="2" id="KW-0808">Transferase</keyword>
<evidence type="ECO:0000259" key="1">
    <source>
        <dbReference type="PROSITE" id="PS51186"/>
    </source>
</evidence>
<dbReference type="AlphaFoldDB" id="D2MLQ7"/>
<dbReference type="SUPFAM" id="SSF55729">
    <property type="entry name" value="Acyl-CoA N-acyltransferases (Nat)"/>
    <property type="match status" value="1"/>
</dbReference>
<accession>D2MLQ7</accession>
<dbReference type="OrthoDB" id="9127144at2"/>
<dbReference type="STRING" id="679192.HMPREF9013_1411"/>
<evidence type="ECO:0000313" key="3">
    <source>
        <dbReference type="Proteomes" id="UP000005017"/>
    </source>
</evidence>
<dbReference type="PROSITE" id="PS51186">
    <property type="entry name" value="GNAT"/>
    <property type="match status" value="1"/>
</dbReference>
<sequence>MLLVSYIGDIIYEIRKRNSKTLYFFFPIFGKNSISDSQKHPKKEKGKFYPIVQEKKFIGFFFTVENKNCVYLFFFALEPSVRNQGLGGEALDRIVQHFQDKKIFLLTELVEEKHSIPYRRKHFYLRHGFQETHYYFKENYVWYEMLCQTDDFKSDEYRQLMKEAFSFFEYHFFFKPQDVKKASFK</sequence>
<dbReference type="eggNOG" id="COG0456">
    <property type="taxonomic scope" value="Bacteria"/>
</dbReference>
<dbReference type="CDD" id="cd04301">
    <property type="entry name" value="NAT_SF"/>
    <property type="match status" value="1"/>
</dbReference>
<dbReference type="Pfam" id="PF13508">
    <property type="entry name" value="Acetyltransf_7"/>
    <property type="match status" value="1"/>
</dbReference>
<dbReference type="InterPro" id="IPR000182">
    <property type="entry name" value="GNAT_dom"/>
</dbReference>
<name>D2MLQ7_9FIRM</name>
<organism evidence="2 3">
    <name type="scientific">Bulleidia extructa W1219</name>
    <dbReference type="NCBI Taxonomy" id="679192"/>
    <lineage>
        <taxon>Bacteria</taxon>
        <taxon>Bacillati</taxon>
        <taxon>Bacillota</taxon>
        <taxon>Erysipelotrichia</taxon>
        <taxon>Erysipelotrichales</taxon>
        <taxon>Erysipelotrichaceae</taxon>
        <taxon>Bulleidia</taxon>
    </lineage>
</organism>